<dbReference type="CDD" id="cd01347">
    <property type="entry name" value="ligand_gated_channel"/>
    <property type="match status" value="1"/>
</dbReference>
<evidence type="ECO:0000256" key="1">
    <source>
        <dbReference type="ARBA" id="ARBA00004571"/>
    </source>
</evidence>
<dbReference type="InterPro" id="IPR039426">
    <property type="entry name" value="TonB-dep_rcpt-like"/>
</dbReference>
<keyword evidence="14" id="KW-1185">Reference proteome</keyword>
<evidence type="ECO:0000259" key="12">
    <source>
        <dbReference type="Pfam" id="PF07715"/>
    </source>
</evidence>
<feature type="domain" description="TonB-dependent receptor plug" evidence="12">
    <location>
        <begin position="47"/>
        <end position="156"/>
    </location>
</feature>
<dbReference type="InterPro" id="IPR036942">
    <property type="entry name" value="Beta-barrel_TonB_sf"/>
</dbReference>
<dbReference type="Gene3D" id="2.170.130.10">
    <property type="entry name" value="TonB-dependent receptor, plug domain"/>
    <property type="match status" value="1"/>
</dbReference>
<keyword evidence="5 9" id="KW-0798">TonB box</keyword>
<dbReference type="PANTHER" id="PTHR30069:SF27">
    <property type="entry name" value="BLL4766 PROTEIN"/>
    <property type="match status" value="1"/>
</dbReference>
<comment type="similarity">
    <text evidence="8 9">Belongs to the TonB-dependent receptor family.</text>
</comment>
<dbReference type="Proteomes" id="UP000644441">
    <property type="component" value="Unassembled WGS sequence"/>
</dbReference>
<dbReference type="EMBL" id="ARXR01000049">
    <property type="protein sequence ID" value="MBF5054512.1"/>
    <property type="molecule type" value="Genomic_DNA"/>
</dbReference>
<accession>A0ABS0AK41</accession>
<dbReference type="PROSITE" id="PS52016">
    <property type="entry name" value="TONB_DEPENDENT_REC_3"/>
    <property type="match status" value="1"/>
</dbReference>
<dbReference type="Pfam" id="PF07715">
    <property type="entry name" value="Plug"/>
    <property type="match status" value="1"/>
</dbReference>
<name>A0ABS0AK41_9GAMM</name>
<reference evidence="13 14" key="1">
    <citation type="submission" date="2012-09" db="EMBL/GenBank/DDBJ databases">
        <title>Genome Sequence of alkane-degrading Bacterium Alcanivorax venustensis ISO4.</title>
        <authorList>
            <person name="Lai Q."/>
            <person name="Shao Z."/>
        </authorList>
    </citation>
    <scope>NUCLEOTIDE SEQUENCE [LARGE SCALE GENOMIC DNA]</scope>
    <source>
        <strain evidence="13 14">ISO4</strain>
    </source>
</reference>
<comment type="subcellular location">
    <subcellularLocation>
        <location evidence="1 8">Cell outer membrane</location>
        <topology evidence="1 8">Multi-pass membrane protein</topology>
    </subcellularLocation>
</comment>
<keyword evidence="2 8" id="KW-0813">Transport</keyword>
<keyword evidence="4 8" id="KW-0812">Transmembrane</keyword>
<feature type="chain" id="PRO_5047131339" evidence="10">
    <location>
        <begin position="29"/>
        <end position="672"/>
    </location>
</feature>
<evidence type="ECO:0000256" key="3">
    <source>
        <dbReference type="ARBA" id="ARBA00022452"/>
    </source>
</evidence>
<evidence type="ECO:0000259" key="11">
    <source>
        <dbReference type="Pfam" id="PF00593"/>
    </source>
</evidence>
<evidence type="ECO:0000256" key="4">
    <source>
        <dbReference type="ARBA" id="ARBA00022692"/>
    </source>
</evidence>
<feature type="signal peptide" evidence="10">
    <location>
        <begin position="1"/>
        <end position="28"/>
    </location>
</feature>
<dbReference type="Gene3D" id="2.40.170.20">
    <property type="entry name" value="TonB-dependent receptor, beta-barrel domain"/>
    <property type="match status" value="1"/>
</dbReference>
<evidence type="ECO:0000313" key="13">
    <source>
        <dbReference type="EMBL" id="MBF5054512.1"/>
    </source>
</evidence>
<keyword evidence="10" id="KW-0732">Signal</keyword>
<evidence type="ECO:0000256" key="5">
    <source>
        <dbReference type="ARBA" id="ARBA00023077"/>
    </source>
</evidence>
<dbReference type="SUPFAM" id="SSF56935">
    <property type="entry name" value="Porins"/>
    <property type="match status" value="1"/>
</dbReference>
<keyword evidence="13" id="KW-0675">Receptor</keyword>
<gene>
    <name evidence="13" type="ORF">ISO4_03114</name>
</gene>
<sequence length="672" mass="74170">MHTHPLKVAAAVKLALATACLYAPVTQADNTLAPVEVTGSRTASVARELPTGTLILDRDTIEAMPANNLADVLDTLGGVQVRRNFGINGARATIDMQGFGANATSNTLVLLNGRRYSNVDLSGPDIASIPLAAIERIEVLPGAGAALYGNGVVGGAVNIVTRERYRNQAGVEVTGGSFSTTGGGLWATGHHQDEGGGDNHTSAAASVQALHSDGYRENNDLQQRNAFADLRTRRDDLTFYLTATGERQNLDLPGGRTVNLATGENLFEDDPDGANTPYDWADQDTITVMPGMNVRIGDHSRLHLDFSGRRKEQSYYFFDPGFPTYGETDVDSYSVNPRFTSQFQAAGLTHNTTVGWDLYDYRLENRSAAGKGDIGDPTSTKDLDQRQTAWYFHDVMTLDRWSFTLGARRLNVDTETETTGFSAGQGEDSQDAEMYEGGVRYHFDGGLDVFAGAQRSVRIVNADEITPDDELLEPQTGEQYTLGASWQKGIQTSTLTAWQGRFDNEIVFNPYAGGFGSNVNLEDRTLRRGVSLNSRWRLDRDLTLVLNGTLQRAEFDEGEWEGNDVPLVSRQLFYAQANWQALPWLELSLAHRYVGKRRFDNDQPNDFQQIDSYRMTDLEATARYQNAYLRIGAYNLEDELAADYGVKATNNLSYNAYPLPERHYRVSLGMEF</sequence>
<dbReference type="Pfam" id="PF00593">
    <property type="entry name" value="TonB_dep_Rec_b-barrel"/>
    <property type="match status" value="1"/>
</dbReference>
<evidence type="ECO:0000256" key="8">
    <source>
        <dbReference type="PROSITE-ProRule" id="PRU01360"/>
    </source>
</evidence>
<feature type="domain" description="TonB-dependent receptor-like beta-barrel" evidence="11">
    <location>
        <begin position="218"/>
        <end position="636"/>
    </location>
</feature>
<evidence type="ECO:0000256" key="7">
    <source>
        <dbReference type="ARBA" id="ARBA00023237"/>
    </source>
</evidence>
<keyword evidence="3 8" id="KW-1134">Transmembrane beta strand</keyword>
<proteinExistence type="inferred from homology"/>
<evidence type="ECO:0000256" key="2">
    <source>
        <dbReference type="ARBA" id="ARBA00022448"/>
    </source>
</evidence>
<comment type="caution">
    <text evidence="13">The sequence shown here is derived from an EMBL/GenBank/DDBJ whole genome shotgun (WGS) entry which is preliminary data.</text>
</comment>
<keyword evidence="6 8" id="KW-0472">Membrane</keyword>
<evidence type="ECO:0000313" key="14">
    <source>
        <dbReference type="Proteomes" id="UP000644441"/>
    </source>
</evidence>
<organism evidence="13 14">
    <name type="scientific">Alloalcanivorax venustensis ISO4</name>
    <dbReference type="NCBI Taxonomy" id="1177184"/>
    <lineage>
        <taxon>Bacteria</taxon>
        <taxon>Pseudomonadati</taxon>
        <taxon>Pseudomonadota</taxon>
        <taxon>Gammaproteobacteria</taxon>
        <taxon>Oceanospirillales</taxon>
        <taxon>Alcanivoracaceae</taxon>
        <taxon>Alloalcanivorax</taxon>
    </lineage>
</organism>
<dbReference type="InterPro" id="IPR000531">
    <property type="entry name" value="Beta-barrel_TonB"/>
</dbReference>
<dbReference type="InterPro" id="IPR012910">
    <property type="entry name" value="Plug_dom"/>
</dbReference>
<keyword evidence="7 8" id="KW-0998">Cell outer membrane</keyword>
<dbReference type="InterPro" id="IPR037066">
    <property type="entry name" value="Plug_dom_sf"/>
</dbReference>
<evidence type="ECO:0000256" key="6">
    <source>
        <dbReference type="ARBA" id="ARBA00023136"/>
    </source>
</evidence>
<protein>
    <submittedName>
        <fullName evidence="13">TonB dependent receptor</fullName>
    </submittedName>
</protein>
<dbReference type="RefSeq" id="WP_194856849.1">
    <property type="nucleotide sequence ID" value="NZ_ARXR01000049.1"/>
</dbReference>
<dbReference type="PANTHER" id="PTHR30069">
    <property type="entry name" value="TONB-DEPENDENT OUTER MEMBRANE RECEPTOR"/>
    <property type="match status" value="1"/>
</dbReference>
<evidence type="ECO:0000256" key="9">
    <source>
        <dbReference type="RuleBase" id="RU003357"/>
    </source>
</evidence>
<evidence type="ECO:0000256" key="10">
    <source>
        <dbReference type="SAM" id="SignalP"/>
    </source>
</evidence>